<evidence type="ECO:0000313" key="2">
    <source>
        <dbReference type="Proteomes" id="UP001596058"/>
    </source>
</evidence>
<gene>
    <name evidence="1" type="ORF">ACFPZ3_63330</name>
</gene>
<evidence type="ECO:0000313" key="1">
    <source>
        <dbReference type="EMBL" id="MFC5834650.1"/>
    </source>
</evidence>
<proteinExistence type="predicted"/>
<protein>
    <submittedName>
        <fullName evidence="1">Uncharacterized protein</fullName>
    </submittedName>
</protein>
<comment type="caution">
    <text evidence="1">The sequence shown here is derived from an EMBL/GenBank/DDBJ whole genome shotgun (WGS) entry which is preliminary data.</text>
</comment>
<reference evidence="2" key="1">
    <citation type="journal article" date="2019" name="Int. J. Syst. Evol. Microbiol.">
        <title>The Global Catalogue of Microorganisms (GCM) 10K type strain sequencing project: providing services to taxonomists for standard genome sequencing and annotation.</title>
        <authorList>
            <consortium name="The Broad Institute Genomics Platform"/>
            <consortium name="The Broad Institute Genome Sequencing Center for Infectious Disease"/>
            <person name="Wu L."/>
            <person name="Ma J."/>
        </authorList>
    </citation>
    <scope>NUCLEOTIDE SEQUENCE [LARGE SCALE GENOMIC DNA]</scope>
    <source>
        <strain evidence="2">CCUG 53903</strain>
    </source>
</reference>
<sequence length="55" mass="5705">MRALLEGLAVVRAGCWRPVSLGVSLVCGFSGDVDELFPGDGSSSVKSLALRQVTP</sequence>
<accession>A0ABW1D9A0</accession>
<dbReference type="EMBL" id="JBHSPA010000114">
    <property type="protein sequence ID" value="MFC5834650.1"/>
    <property type="molecule type" value="Genomic_DNA"/>
</dbReference>
<organism evidence="1 2">
    <name type="scientific">Nonomuraea insulae</name>
    <dbReference type="NCBI Taxonomy" id="1616787"/>
    <lineage>
        <taxon>Bacteria</taxon>
        <taxon>Bacillati</taxon>
        <taxon>Actinomycetota</taxon>
        <taxon>Actinomycetes</taxon>
        <taxon>Streptosporangiales</taxon>
        <taxon>Streptosporangiaceae</taxon>
        <taxon>Nonomuraea</taxon>
    </lineage>
</organism>
<name>A0ABW1D9A0_9ACTN</name>
<dbReference type="Proteomes" id="UP001596058">
    <property type="component" value="Unassembled WGS sequence"/>
</dbReference>
<dbReference type="RefSeq" id="WP_379524064.1">
    <property type="nucleotide sequence ID" value="NZ_JBHSPA010000114.1"/>
</dbReference>
<keyword evidence="2" id="KW-1185">Reference proteome</keyword>